<evidence type="ECO:0000256" key="1">
    <source>
        <dbReference type="ARBA" id="ARBA00004141"/>
    </source>
</evidence>
<dbReference type="PROSITE" id="PS50850">
    <property type="entry name" value="MFS"/>
    <property type="match status" value="1"/>
</dbReference>
<organism evidence="10 17">
    <name type="scientific">Phytophthora fragariae</name>
    <dbReference type="NCBI Taxonomy" id="53985"/>
    <lineage>
        <taxon>Eukaryota</taxon>
        <taxon>Sar</taxon>
        <taxon>Stramenopiles</taxon>
        <taxon>Oomycota</taxon>
        <taxon>Peronosporomycetes</taxon>
        <taxon>Peronosporales</taxon>
        <taxon>Peronosporaceae</taxon>
        <taxon>Phytophthora</taxon>
    </lineage>
</organism>
<dbReference type="Pfam" id="PF07690">
    <property type="entry name" value="MFS_1"/>
    <property type="match status" value="1"/>
</dbReference>
<dbReference type="EMBL" id="QXGA01000120">
    <property type="protein sequence ID" value="KAE9152084.1"/>
    <property type="molecule type" value="Genomic_DNA"/>
</dbReference>
<dbReference type="AlphaFoldDB" id="A0A6A3T507"/>
<feature type="transmembrane region" description="Helical" evidence="7">
    <location>
        <begin position="63"/>
        <end position="84"/>
    </location>
</feature>
<evidence type="ECO:0000313" key="13">
    <source>
        <dbReference type="EMBL" id="KAE9249079.1"/>
    </source>
</evidence>
<dbReference type="InterPro" id="IPR044770">
    <property type="entry name" value="MFS_spinster-like"/>
</dbReference>
<evidence type="ECO:0000259" key="8">
    <source>
        <dbReference type="PROSITE" id="PS50850"/>
    </source>
</evidence>
<evidence type="ECO:0000313" key="16">
    <source>
        <dbReference type="Proteomes" id="UP000440732"/>
    </source>
</evidence>
<sequence length="145" mass="15680">MVACKIQSQGLISFRHFITSSLGVVVTDQSVYFGLLSSAFIVGHSVLSIVFGYLALTHRPFRLIAVGTSIWIVAIVICGISEHVKSYALLIVGRVLSGVGEASFQCVAPPFIDRHAPPARRSFYVGIYLASVIVGVSSKLDRIRN</sequence>
<dbReference type="EMBL" id="QXGF01000165">
    <property type="protein sequence ID" value="KAE8945256.1"/>
    <property type="molecule type" value="Genomic_DNA"/>
</dbReference>
<evidence type="ECO:0000256" key="7">
    <source>
        <dbReference type="SAM" id="Phobius"/>
    </source>
</evidence>
<dbReference type="InterPro" id="IPR011701">
    <property type="entry name" value="MFS"/>
</dbReference>
<proteinExistence type="inferred from homology"/>
<comment type="subcellular location">
    <subcellularLocation>
        <location evidence="1">Membrane</location>
        <topology evidence="1">Multi-pass membrane protein</topology>
    </subcellularLocation>
</comment>
<keyword evidence="2" id="KW-0813">Transport</keyword>
<dbReference type="Proteomes" id="UP000440367">
    <property type="component" value="Unassembled WGS sequence"/>
</dbReference>
<evidence type="ECO:0000256" key="6">
    <source>
        <dbReference type="ARBA" id="ARBA00024338"/>
    </source>
</evidence>
<dbReference type="GO" id="GO:0016020">
    <property type="term" value="C:membrane"/>
    <property type="evidence" value="ECO:0007669"/>
    <property type="project" value="UniProtKB-SubCell"/>
</dbReference>
<gene>
    <name evidence="13" type="ORF">PF002_g5493</name>
    <name evidence="12" type="ORF">PF004_g6633</name>
    <name evidence="11" type="ORF">PF006_g3685</name>
    <name evidence="10" type="ORF">PF007_g4786</name>
    <name evidence="9" type="ORF">PF009_g5098</name>
</gene>
<dbReference type="Proteomes" id="UP000441208">
    <property type="component" value="Unassembled WGS sequence"/>
</dbReference>
<comment type="similarity">
    <text evidence="6">Belongs to the major facilitator superfamily. Spinster (TC 2.A.1.49) family.</text>
</comment>
<evidence type="ECO:0000313" key="15">
    <source>
        <dbReference type="Proteomes" id="UP000440367"/>
    </source>
</evidence>
<comment type="caution">
    <text evidence="10">The sequence shown here is derived from an EMBL/GenBank/DDBJ whole genome shotgun (WGS) entry which is preliminary data.</text>
</comment>
<feature type="transmembrane region" description="Helical" evidence="7">
    <location>
        <begin position="31"/>
        <end position="56"/>
    </location>
</feature>
<keyword evidence="3 7" id="KW-0812">Transmembrane</keyword>
<dbReference type="Gene3D" id="1.20.1250.20">
    <property type="entry name" value="MFS general substrate transporter like domains"/>
    <property type="match status" value="1"/>
</dbReference>
<evidence type="ECO:0000256" key="2">
    <source>
        <dbReference type="ARBA" id="ARBA00022448"/>
    </source>
</evidence>
<dbReference type="EMBL" id="QXFZ01000155">
    <property type="protein sequence ID" value="KAE9129734.1"/>
    <property type="molecule type" value="Genomic_DNA"/>
</dbReference>
<dbReference type="EMBL" id="QXGD01000179">
    <property type="protein sequence ID" value="KAE9249079.1"/>
    <property type="molecule type" value="Genomic_DNA"/>
</dbReference>
<evidence type="ECO:0000313" key="10">
    <source>
        <dbReference type="EMBL" id="KAE9129734.1"/>
    </source>
</evidence>
<reference evidence="14 15" key="1">
    <citation type="submission" date="2018-08" db="EMBL/GenBank/DDBJ databases">
        <title>Genomic investigation of the strawberry pathogen Phytophthora fragariae indicates pathogenicity is determined by transcriptional variation in three key races.</title>
        <authorList>
            <person name="Adams T.M."/>
            <person name="Armitage A.D."/>
            <person name="Sobczyk M.K."/>
            <person name="Bates H.J."/>
            <person name="Dunwell J.M."/>
            <person name="Nellist C.F."/>
            <person name="Harrison R.J."/>
        </authorList>
    </citation>
    <scope>NUCLEOTIDE SEQUENCE [LARGE SCALE GENOMIC DNA]</scope>
    <source>
        <strain evidence="13 15">BC-1</strain>
        <strain evidence="12 18">BC-23</strain>
        <strain evidence="11 16">NOV-5</strain>
        <strain evidence="10 17">NOV-71</strain>
        <strain evidence="9 14">NOV-9</strain>
    </source>
</reference>
<dbReference type="PANTHER" id="PTHR23505:SF79">
    <property type="entry name" value="PROTEIN SPINSTER"/>
    <property type="match status" value="1"/>
</dbReference>
<keyword evidence="4 7" id="KW-1133">Transmembrane helix</keyword>
<keyword evidence="5 7" id="KW-0472">Membrane</keyword>
<dbReference type="Proteomes" id="UP000440732">
    <property type="component" value="Unassembled WGS sequence"/>
</dbReference>
<dbReference type="Proteomes" id="UP000429523">
    <property type="component" value="Unassembled WGS sequence"/>
</dbReference>
<dbReference type="EMBL" id="QXGC01000269">
    <property type="protein sequence ID" value="KAE9242396.1"/>
    <property type="molecule type" value="Genomic_DNA"/>
</dbReference>
<evidence type="ECO:0000313" key="12">
    <source>
        <dbReference type="EMBL" id="KAE9242396.1"/>
    </source>
</evidence>
<evidence type="ECO:0000256" key="4">
    <source>
        <dbReference type="ARBA" id="ARBA00022989"/>
    </source>
</evidence>
<evidence type="ECO:0000313" key="11">
    <source>
        <dbReference type="EMBL" id="KAE9152084.1"/>
    </source>
</evidence>
<dbReference type="InterPro" id="IPR020846">
    <property type="entry name" value="MFS_dom"/>
</dbReference>
<dbReference type="PANTHER" id="PTHR23505">
    <property type="entry name" value="SPINSTER"/>
    <property type="match status" value="1"/>
</dbReference>
<feature type="domain" description="Major facilitator superfamily (MFS) profile" evidence="8">
    <location>
        <begin position="1"/>
        <end position="145"/>
    </location>
</feature>
<protein>
    <recommendedName>
        <fullName evidence="8">Major facilitator superfamily (MFS) profile domain-containing protein</fullName>
    </recommendedName>
</protein>
<feature type="transmembrane region" description="Helical" evidence="7">
    <location>
        <begin position="123"/>
        <end position="140"/>
    </location>
</feature>
<dbReference type="SUPFAM" id="SSF103473">
    <property type="entry name" value="MFS general substrate transporter"/>
    <property type="match status" value="1"/>
</dbReference>
<dbReference type="Proteomes" id="UP000476176">
    <property type="component" value="Unassembled WGS sequence"/>
</dbReference>
<dbReference type="GO" id="GO:0022857">
    <property type="term" value="F:transmembrane transporter activity"/>
    <property type="evidence" value="ECO:0007669"/>
    <property type="project" value="InterPro"/>
</dbReference>
<evidence type="ECO:0000313" key="9">
    <source>
        <dbReference type="EMBL" id="KAE8945256.1"/>
    </source>
</evidence>
<evidence type="ECO:0000313" key="14">
    <source>
        <dbReference type="Proteomes" id="UP000429523"/>
    </source>
</evidence>
<name>A0A6A3T507_9STRA</name>
<evidence type="ECO:0000256" key="5">
    <source>
        <dbReference type="ARBA" id="ARBA00023136"/>
    </source>
</evidence>
<dbReference type="InterPro" id="IPR036259">
    <property type="entry name" value="MFS_trans_sf"/>
</dbReference>
<accession>A0A6A3T507</accession>
<evidence type="ECO:0000313" key="17">
    <source>
        <dbReference type="Proteomes" id="UP000441208"/>
    </source>
</evidence>
<evidence type="ECO:0000313" key="18">
    <source>
        <dbReference type="Proteomes" id="UP000476176"/>
    </source>
</evidence>
<evidence type="ECO:0000256" key="3">
    <source>
        <dbReference type="ARBA" id="ARBA00022692"/>
    </source>
</evidence>